<dbReference type="InterPro" id="IPR042490">
    <property type="entry name" value="Thio_Ohase/BAAT_N"/>
</dbReference>
<dbReference type="InterPro" id="IPR016662">
    <property type="entry name" value="Acyl-CoA_thioEstase_long-chain"/>
</dbReference>
<sequence>MGFQMIQAFSTFGKVFQRTFVTAKMNPRSPAQLRLLPSSSCFFDEPVQVKVNGLSPQQKVELRCKVTDDKGVVYNSSGTYLADHNGEVDVSSQPSLAGSFTGIEPMGLFWSLKPDQQHSKLTKRDVVSPIQFLFEVVSGHGEVLAQEINTRRFMADGVRRIQVKDGRIRGCLFLPPGPGPFPTVIDIYTLGGGISEVRASLLANKGYVVLALAYYGYQDLPKAVSKLDLEYFEEAVTFLQKLPEVKGPGIGVLSISKSGELSLAMASFLSGISAVACINSCSANVLFPLHYKDMVIPPLPFDLKKTFITESGILDVRDTLADAAAEENLACVIPVERTNCNILFLVSEDDRNWNSLYHAQLATKRLRDHGKANYEIITYPKAGHFLEVPYMPHCPSGFHGAVGKVVNFGGDLKTHAEAQIDAWKKIQEFFKKNLDCVSDGYRSML</sequence>
<evidence type="ECO:0000256" key="2">
    <source>
        <dbReference type="PIRSR" id="PIRSR016521-1"/>
    </source>
</evidence>
<dbReference type="GO" id="GO:0006637">
    <property type="term" value="P:acyl-CoA metabolic process"/>
    <property type="evidence" value="ECO:0007669"/>
    <property type="project" value="InterPro"/>
</dbReference>
<reference evidence="6" key="1">
    <citation type="submission" date="2025-08" db="UniProtKB">
        <authorList>
            <consortium name="RefSeq"/>
        </authorList>
    </citation>
    <scope>IDENTIFICATION</scope>
</reference>
<dbReference type="SUPFAM" id="SSF53474">
    <property type="entry name" value="alpha/beta-Hydrolases"/>
    <property type="match status" value="1"/>
</dbReference>
<dbReference type="Pfam" id="PF08840">
    <property type="entry name" value="BAAT_C"/>
    <property type="match status" value="1"/>
</dbReference>
<organism evidence="5 6">
    <name type="scientific">Chanos chanos</name>
    <name type="common">Milkfish</name>
    <name type="synonym">Mugil chanos</name>
    <dbReference type="NCBI Taxonomy" id="29144"/>
    <lineage>
        <taxon>Eukaryota</taxon>
        <taxon>Metazoa</taxon>
        <taxon>Chordata</taxon>
        <taxon>Craniata</taxon>
        <taxon>Vertebrata</taxon>
        <taxon>Euteleostomi</taxon>
        <taxon>Actinopterygii</taxon>
        <taxon>Neopterygii</taxon>
        <taxon>Teleostei</taxon>
        <taxon>Ostariophysi</taxon>
        <taxon>Gonorynchiformes</taxon>
        <taxon>Chanidae</taxon>
        <taxon>Chanos</taxon>
    </lineage>
</organism>
<dbReference type="PANTHER" id="PTHR10824:SF17">
    <property type="entry name" value="ACYL-COENZYME A THIOESTERASE 6"/>
    <property type="match status" value="1"/>
</dbReference>
<evidence type="ECO:0000313" key="6">
    <source>
        <dbReference type="RefSeq" id="XP_030626966.1"/>
    </source>
</evidence>
<proteinExistence type="inferred from homology"/>
<dbReference type="GO" id="GO:0047617">
    <property type="term" value="F:fatty acyl-CoA hydrolase activity"/>
    <property type="evidence" value="ECO:0007669"/>
    <property type="project" value="TreeGrafter"/>
</dbReference>
<dbReference type="RefSeq" id="XP_030626966.1">
    <property type="nucleotide sequence ID" value="XM_030771106.1"/>
</dbReference>
<dbReference type="OrthoDB" id="6347013at2759"/>
<dbReference type="GO" id="GO:0006631">
    <property type="term" value="P:fatty acid metabolic process"/>
    <property type="evidence" value="ECO:0007669"/>
    <property type="project" value="TreeGrafter"/>
</dbReference>
<dbReference type="Pfam" id="PF04775">
    <property type="entry name" value="Bile_Hydr_Trans"/>
    <property type="match status" value="1"/>
</dbReference>
<keyword evidence="5" id="KW-1185">Reference proteome</keyword>
<feature type="active site" description="Charge relay system" evidence="2">
    <location>
        <position position="350"/>
    </location>
</feature>
<evidence type="ECO:0000259" key="4">
    <source>
        <dbReference type="Pfam" id="PF08840"/>
    </source>
</evidence>
<dbReference type="Proteomes" id="UP000504632">
    <property type="component" value="Chromosome 4"/>
</dbReference>
<dbReference type="FunCoup" id="A0A6J2V713">
    <property type="interactions" value="308"/>
</dbReference>
<dbReference type="PANTHER" id="PTHR10824">
    <property type="entry name" value="ACYL-COENZYME A THIOESTERASE-RELATED"/>
    <property type="match status" value="1"/>
</dbReference>
<feature type="domain" description="BAAT/Acyl-CoA thioester hydrolase C-terminal" evidence="4">
    <location>
        <begin position="228"/>
        <end position="434"/>
    </location>
</feature>
<dbReference type="AlphaFoldDB" id="A0A6J2V713"/>
<accession>A0A6J2V713</accession>
<dbReference type="PIRSF" id="PIRSF016521">
    <property type="entry name" value="Acyl-CoA_hydro"/>
    <property type="match status" value="1"/>
</dbReference>
<gene>
    <name evidence="6" type="primary">LOC115809441</name>
</gene>
<dbReference type="Gene3D" id="2.60.40.2240">
    <property type="entry name" value="Acyl-CoA thioester hydrolase/BAAT N-terminal domain"/>
    <property type="match status" value="1"/>
</dbReference>
<name>A0A6J2V713_CHACN</name>
<feature type="active site" description="Charge relay system" evidence="2">
    <location>
        <position position="256"/>
    </location>
</feature>
<evidence type="ECO:0000313" key="5">
    <source>
        <dbReference type="Proteomes" id="UP000504632"/>
    </source>
</evidence>
<evidence type="ECO:0000256" key="1">
    <source>
        <dbReference type="ARBA" id="ARBA00006538"/>
    </source>
</evidence>
<feature type="domain" description="Acyl-CoA thioester hydrolase/bile acid-CoA amino acid N-acetyltransferase" evidence="3">
    <location>
        <begin position="44"/>
        <end position="164"/>
    </location>
</feature>
<dbReference type="InterPro" id="IPR014940">
    <property type="entry name" value="BAAT_C"/>
</dbReference>
<evidence type="ECO:0000259" key="3">
    <source>
        <dbReference type="Pfam" id="PF04775"/>
    </source>
</evidence>
<dbReference type="FunFam" id="3.40.50.1820:FF:000024">
    <property type="entry name" value="acyl-coenzyme A thioesterase 4"/>
    <property type="match status" value="1"/>
</dbReference>
<feature type="active site" description="Charge relay system" evidence="2">
    <location>
        <position position="384"/>
    </location>
</feature>
<dbReference type="InterPro" id="IPR006862">
    <property type="entry name" value="Thio_Ohase/aa_AcTrfase"/>
</dbReference>
<dbReference type="GeneID" id="115809441"/>
<comment type="similarity">
    <text evidence="1">Belongs to the C/M/P thioester hydrolase family.</text>
</comment>
<dbReference type="Gene3D" id="3.40.50.1820">
    <property type="entry name" value="alpha/beta hydrolase"/>
    <property type="match status" value="1"/>
</dbReference>
<protein>
    <submittedName>
        <fullName evidence="6">Acyl-coenzyme A thioesterase 1</fullName>
    </submittedName>
</protein>
<dbReference type="InParanoid" id="A0A6J2V713"/>
<dbReference type="InterPro" id="IPR029058">
    <property type="entry name" value="AB_hydrolase_fold"/>
</dbReference>